<evidence type="ECO:0000313" key="4">
    <source>
        <dbReference type="Proteomes" id="UP000092461"/>
    </source>
</evidence>
<protein>
    <submittedName>
        <fullName evidence="3">Uncharacterized protein</fullName>
    </submittedName>
</protein>
<proteinExistence type="predicted"/>
<dbReference type="EnsemblMetazoa" id="LLOJ006884-RA">
    <property type="protein sequence ID" value="LLOJ006884-PA"/>
    <property type="gene ID" value="LLOJ006884"/>
</dbReference>
<name>A0A1B0CPT5_LUTLO</name>
<dbReference type="EMBL" id="AJWK01022620">
    <property type="status" value="NOT_ANNOTATED_CDS"/>
    <property type="molecule type" value="Genomic_DNA"/>
</dbReference>
<feature type="compositionally biased region" description="Low complexity" evidence="2">
    <location>
        <begin position="354"/>
        <end position="367"/>
    </location>
</feature>
<sequence>MGNSNSLAHYSPDIEEKWHHSLPQPTYQQQIKVLPDLGDGARLRPTNNGVILHSGGTLTGRRESIGAITSGVHRSRSISSSTHHHEMKYKPGALQRHHTQLEMVPNGRNYAAQEMNYKRFGSEPDLRFTEDDIIQQQARNQQQGKLPKGRKKKVPNAPAAQPGYEYDPSRFGWKPRQEIENLPVQQPRKLRLFKTKAESSKKPNNPAKLATEASDMHFRKPFVDRRNKYLRESRPSQDDINLRQPDFSGTAKSKIQLLPMPQYRREKSFDLSLLLSRKKDESKPTPVPNTFRKLSDGKELDVKVAPTNKAKALTSPIAKTKVRRASQPPQVVGNDFQKELQEATRRRSMAVKLQTTDKAQKAAADAKSPAKEMSPARNHAAPKKAPTSKPLGDIEQKIVAKPKEQITIKVPAPETPIPQPPSQPNPQPAQPQVEKVAPKTFYFGMGDPQSSKVVDLNVEKVENEAIDIFAESILNLKRRPRLTDSSESAMSSDAEENMLQDLAKGDDEMDSISLKLRPTLPKKQFEIPRFSPAAAWRLLSSAADTEKEFNPWKIEKPDNFSSSDRPPDTSSRNEERIERIYREPIPGLPDNKSGDSGISGDAGLLELTDTSPINVNSATGEDQKLGPFLSPWTPQQDLGEESSSDGDELKDKAQKEESDQKHAFSLSLPRESSIYSDKVDKQSFNSLQRLRRTVSGALNGHSEPGQLDIPPYRNDNWFLSRSAPNSIEKNPLPSISDQEDIDKDIPPPMNIVPSMQPPSFSYLAGGKHFMYLPHRSVVKSDSLKEKSPPVKREEETQQNHRESLQDSPAPWTPPVMKTSKSKNHRFTFQSTVRQIERRRLAEKLSKEAEQKEAQRLSELEAMRRVEEEFQKKRAREKASIRQQLRMFSLEENGSNCTSLPPEWQVNTARADPDGAVSSPTPSPTAEDGQDTYKRDARKLSDDMSIFMPPPMSRKPLHTEILSEMRLSGRRYFDYKPENASFGNRANHLPQIVGHIPARRDVEEAMRF</sequence>
<dbReference type="Proteomes" id="UP000092461">
    <property type="component" value="Unassembled WGS sequence"/>
</dbReference>
<feature type="region of interest" description="Disordered" evidence="2">
    <location>
        <begin position="549"/>
        <end position="666"/>
    </location>
</feature>
<evidence type="ECO:0000313" key="3">
    <source>
        <dbReference type="EnsemblMetazoa" id="LLOJ006884-PA"/>
    </source>
</evidence>
<dbReference type="VEuPathDB" id="VectorBase:LLONM1_010101"/>
<organism evidence="3 4">
    <name type="scientific">Lutzomyia longipalpis</name>
    <name type="common">Sand fly</name>
    <dbReference type="NCBI Taxonomy" id="7200"/>
    <lineage>
        <taxon>Eukaryota</taxon>
        <taxon>Metazoa</taxon>
        <taxon>Ecdysozoa</taxon>
        <taxon>Arthropoda</taxon>
        <taxon>Hexapoda</taxon>
        <taxon>Insecta</taxon>
        <taxon>Pterygota</taxon>
        <taxon>Neoptera</taxon>
        <taxon>Endopterygota</taxon>
        <taxon>Diptera</taxon>
        <taxon>Nematocera</taxon>
        <taxon>Psychodoidea</taxon>
        <taxon>Psychodidae</taxon>
        <taxon>Lutzomyia</taxon>
        <taxon>Lutzomyia</taxon>
    </lineage>
</organism>
<feature type="region of interest" description="Disordered" evidence="2">
    <location>
        <begin position="342"/>
        <end position="391"/>
    </location>
</feature>
<feature type="region of interest" description="Disordered" evidence="2">
    <location>
        <begin position="891"/>
        <end position="931"/>
    </location>
</feature>
<dbReference type="AlphaFoldDB" id="A0A1B0CPT5"/>
<feature type="region of interest" description="Disordered" evidence="2">
    <location>
        <begin position="404"/>
        <end position="433"/>
    </location>
</feature>
<feature type="region of interest" description="Disordered" evidence="2">
    <location>
        <begin position="780"/>
        <end position="820"/>
    </location>
</feature>
<feature type="compositionally biased region" description="Basic and acidic residues" evidence="2">
    <location>
        <begin position="549"/>
        <end position="558"/>
    </location>
</feature>
<feature type="compositionally biased region" description="Basic and acidic residues" evidence="2">
    <location>
        <begin position="781"/>
        <end position="804"/>
    </location>
</feature>
<reference evidence="3" key="1">
    <citation type="submission" date="2020-05" db="UniProtKB">
        <authorList>
            <consortium name="EnsemblMetazoa"/>
        </authorList>
    </citation>
    <scope>IDENTIFICATION</scope>
    <source>
        <strain evidence="3">Jacobina</strain>
    </source>
</reference>
<feature type="compositionally biased region" description="Basic and acidic residues" evidence="2">
    <location>
        <begin position="647"/>
        <end position="662"/>
    </location>
</feature>
<feature type="compositionally biased region" description="Pro residues" evidence="2">
    <location>
        <begin position="413"/>
        <end position="429"/>
    </location>
</feature>
<evidence type="ECO:0000256" key="2">
    <source>
        <dbReference type="SAM" id="MobiDB-lite"/>
    </source>
</evidence>
<keyword evidence="1" id="KW-0175">Coiled coil</keyword>
<feature type="region of interest" description="Disordered" evidence="2">
    <location>
        <begin position="138"/>
        <end position="170"/>
    </location>
</feature>
<keyword evidence="4" id="KW-1185">Reference proteome</keyword>
<feature type="compositionally biased region" description="Basic and acidic residues" evidence="2">
    <location>
        <begin position="565"/>
        <end position="582"/>
    </location>
</feature>
<feature type="coiled-coil region" evidence="1">
    <location>
        <begin position="841"/>
        <end position="868"/>
    </location>
</feature>
<evidence type="ECO:0000256" key="1">
    <source>
        <dbReference type="SAM" id="Coils"/>
    </source>
</evidence>
<feature type="compositionally biased region" description="Polar residues" evidence="2">
    <location>
        <begin position="608"/>
        <end position="620"/>
    </location>
</feature>
<dbReference type="VEuPathDB" id="VectorBase:LLOJ006884"/>
<accession>A0A1B0CPT5</accession>